<evidence type="ECO:0000313" key="1">
    <source>
        <dbReference type="EMBL" id="SPJ79107.1"/>
    </source>
</evidence>
<gene>
    <name evidence="1" type="ORF">FTOL_07498</name>
</gene>
<accession>A0AAE8MBZ9</accession>
<sequence length="166" mass="18708">MDVPAPVAYDLSSHHALGGGSYAFKTGFPAYLKTILPEPDRRNEVNAIIQPNCTPHIGTLSCIGLTFIIARRLFDEGLDVSVTCDLWDRAKGEQIKINGITYQKSLRDKGKFQRYLPSYVELIAGLATRYKVHHRIRTEEELMSNPEIPGVLRDIISKRDFYGKLS</sequence>
<dbReference type="EMBL" id="ONZP01000251">
    <property type="protein sequence ID" value="SPJ79107.1"/>
    <property type="molecule type" value="Genomic_DNA"/>
</dbReference>
<dbReference type="AlphaFoldDB" id="A0AAE8MBZ9"/>
<organism evidence="1 2">
    <name type="scientific">Fusarium torulosum</name>
    <dbReference type="NCBI Taxonomy" id="33205"/>
    <lineage>
        <taxon>Eukaryota</taxon>
        <taxon>Fungi</taxon>
        <taxon>Dikarya</taxon>
        <taxon>Ascomycota</taxon>
        <taxon>Pezizomycotina</taxon>
        <taxon>Sordariomycetes</taxon>
        <taxon>Hypocreomycetidae</taxon>
        <taxon>Hypocreales</taxon>
        <taxon>Nectriaceae</taxon>
        <taxon>Fusarium</taxon>
    </lineage>
</organism>
<evidence type="ECO:0000313" key="2">
    <source>
        <dbReference type="Proteomes" id="UP001187734"/>
    </source>
</evidence>
<dbReference type="Proteomes" id="UP001187734">
    <property type="component" value="Unassembled WGS sequence"/>
</dbReference>
<name>A0AAE8MBZ9_9HYPO</name>
<comment type="caution">
    <text evidence="1">The sequence shown here is derived from an EMBL/GenBank/DDBJ whole genome shotgun (WGS) entry which is preliminary data.</text>
</comment>
<reference evidence="1" key="1">
    <citation type="submission" date="2018-03" db="EMBL/GenBank/DDBJ databases">
        <authorList>
            <person name="Guldener U."/>
        </authorList>
    </citation>
    <scope>NUCLEOTIDE SEQUENCE</scope>
</reference>
<keyword evidence="2" id="KW-1185">Reference proteome</keyword>
<protein>
    <submittedName>
        <fullName evidence="1">Uncharacterized protein</fullName>
    </submittedName>
</protein>
<proteinExistence type="predicted"/>